<dbReference type="AlphaFoldDB" id="A0A371XF42"/>
<dbReference type="InterPro" id="IPR050090">
    <property type="entry name" value="Tyrosine_recombinase_XerCD"/>
</dbReference>
<feature type="compositionally biased region" description="Basic and acidic residues" evidence="6">
    <location>
        <begin position="167"/>
        <end position="177"/>
    </location>
</feature>
<evidence type="ECO:0000256" key="2">
    <source>
        <dbReference type="ARBA" id="ARBA00022908"/>
    </source>
</evidence>
<feature type="region of interest" description="Disordered" evidence="6">
    <location>
        <begin position="160"/>
        <end position="185"/>
    </location>
</feature>
<dbReference type="InterPro" id="IPR011010">
    <property type="entry name" value="DNA_brk_join_enz"/>
</dbReference>
<protein>
    <submittedName>
        <fullName evidence="9">Site-specific integrase</fullName>
    </submittedName>
</protein>
<evidence type="ECO:0000256" key="1">
    <source>
        <dbReference type="ARBA" id="ARBA00008857"/>
    </source>
</evidence>
<dbReference type="InterPro" id="IPR044068">
    <property type="entry name" value="CB"/>
</dbReference>
<dbReference type="Proteomes" id="UP000262379">
    <property type="component" value="Unassembled WGS sequence"/>
</dbReference>
<keyword evidence="4" id="KW-0233">DNA recombination</keyword>
<proteinExistence type="inferred from homology"/>
<dbReference type="SUPFAM" id="SSF56349">
    <property type="entry name" value="DNA breaking-rejoining enzymes"/>
    <property type="match status" value="1"/>
</dbReference>
<keyword evidence="10" id="KW-1185">Reference proteome</keyword>
<evidence type="ECO:0000313" key="10">
    <source>
        <dbReference type="Proteomes" id="UP000262379"/>
    </source>
</evidence>
<comment type="similarity">
    <text evidence="1">Belongs to the 'phage' integrase family.</text>
</comment>
<dbReference type="Gene3D" id="1.10.443.10">
    <property type="entry name" value="Intergrase catalytic core"/>
    <property type="match status" value="1"/>
</dbReference>
<dbReference type="GO" id="GO:0003677">
    <property type="term" value="F:DNA binding"/>
    <property type="evidence" value="ECO:0007669"/>
    <property type="project" value="UniProtKB-UniRule"/>
</dbReference>
<dbReference type="PANTHER" id="PTHR30349">
    <property type="entry name" value="PHAGE INTEGRASE-RELATED"/>
    <property type="match status" value="1"/>
</dbReference>
<gene>
    <name evidence="9" type="ORF">DY251_09740</name>
</gene>
<evidence type="ECO:0000313" key="9">
    <source>
        <dbReference type="EMBL" id="RFC67855.1"/>
    </source>
</evidence>
<dbReference type="GO" id="GO:0006310">
    <property type="term" value="P:DNA recombination"/>
    <property type="evidence" value="ECO:0007669"/>
    <property type="project" value="UniProtKB-KW"/>
</dbReference>
<accession>A0A371XF42</accession>
<evidence type="ECO:0000259" key="8">
    <source>
        <dbReference type="PROSITE" id="PS51900"/>
    </source>
</evidence>
<reference evidence="10" key="1">
    <citation type="submission" date="2018-08" db="EMBL/GenBank/DDBJ databases">
        <authorList>
            <person name="Im W.T."/>
        </authorList>
    </citation>
    <scope>NUCLEOTIDE SEQUENCE [LARGE SCALE GENOMIC DNA]</scope>
    <source>
        <strain evidence="10">LA-28</strain>
    </source>
</reference>
<organism evidence="9 10">
    <name type="scientific">Mesorhizobium denitrificans</name>
    <dbReference type="NCBI Taxonomy" id="2294114"/>
    <lineage>
        <taxon>Bacteria</taxon>
        <taxon>Pseudomonadati</taxon>
        <taxon>Pseudomonadota</taxon>
        <taxon>Alphaproteobacteria</taxon>
        <taxon>Hyphomicrobiales</taxon>
        <taxon>Phyllobacteriaceae</taxon>
        <taxon>Mesorhizobium</taxon>
    </lineage>
</organism>
<keyword evidence="2" id="KW-0229">DNA integration</keyword>
<evidence type="ECO:0000259" key="7">
    <source>
        <dbReference type="PROSITE" id="PS51898"/>
    </source>
</evidence>
<dbReference type="PROSITE" id="PS51900">
    <property type="entry name" value="CB"/>
    <property type="match status" value="1"/>
</dbReference>
<comment type="caution">
    <text evidence="9">The sequence shown here is derived from an EMBL/GenBank/DDBJ whole genome shotgun (WGS) entry which is preliminary data.</text>
</comment>
<feature type="domain" description="Tyr recombinase" evidence="7">
    <location>
        <begin position="229"/>
        <end position="401"/>
    </location>
</feature>
<keyword evidence="3 5" id="KW-0238">DNA-binding</keyword>
<dbReference type="InterPro" id="IPR010998">
    <property type="entry name" value="Integrase_recombinase_N"/>
</dbReference>
<feature type="domain" description="Core-binding (CB)" evidence="8">
    <location>
        <begin position="101"/>
        <end position="206"/>
    </location>
</feature>
<dbReference type="GO" id="GO:0015074">
    <property type="term" value="P:DNA integration"/>
    <property type="evidence" value="ECO:0007669"/>
    <property type="project" value="UniProtKB-KW"/>
</dbReference>
<dbReference type="Pfam" id="PF00589">
    <property type="entry name" value="Phage_integrase"/>
    <property type="match status" value="1"/>
</dbReference>
<dbReference type="InterPro" id="IPR013762">
    <property type="entry name" value="Integrase-like_cat_sf"/>
</dbReference>
<evidence type="ECO:0000256" key="5">
    <source>
        <dbReference type="PROSITE-ProRule" id="PRU01248"/>
    </source>
</evidence>
<dbReference type="EMBL" id="QURN01000006">
    <property type="protein sequence ID" value="RFC67855.1"/>
    <property type="molecule type" value="Genomic_DNA"/>
</dbReference>
<evidence type="ECO:0000256" key="3">
    <source>
        <dbReference type="ARBA" id="ARBA00023125"/>
    </source>
</evidence>
<sequence>MARRIRDAKLESRTAREKLAVRRKPYFKQVTGELYIGYRKNRTCGVWCVRRYEGDGHYSLETFATADDTADANGKDVLDFWQAQDHIRDLHKKAGEPKRPITVADAIADYLTWMEGHRKSAQDARYRAEALIIPTLGKTQVADLTAKDIRDWIQKLIKTPPRLRSKKGSEPKFREMPSDDPDALRKRKATANRTATILKAALNHAFREGHVSSDIAWRRVEPFEGVDAARVQCLEVKECQRLVNACEPPFRQLVQAALETGARYSELAAMRVADFHSDNATVTIRQSKSGKPRHIILTDDGAELFKRLTAGRAGSETLFFKEDGSAWGDCHQLRPMAAACKNAKISPPVGFHGLRHTWASLSVMGGMPLMVVARNLGHADTRMVEKHYGHLAPSYVAEAVRASAPRFGFAKDNLAVLR</sequence>
<evidence type="ECO:0000256" key="6">
    <source>
        <dbReference type="SAM" id="MobiDB-lite"/>
    </source>
</evidence>
<dbReference type="Gene3D" id="1.10.150.130">
    <property type="match status" value="1"/>
</dbReference>
<evidence type="ECO:0000256" key="4">
    <source>
        <dbReference type="ARBA" id="ARBA00023172"/>
    </source>
</evidence>
<dbReference type="PROSITE" id="PS51898">
    <property type="entry name" value="TYR_RECOMBINASE"/>
    <property type="match status" value="1"/>
</dbReference>
<dbReference type="CDD" id="cd00796">
    <property type="entry name" value="INT_Rci_Hp1_C"/>
    <property type="match status" value="1"/>
</dbReference>
<name>A0A371XF42_9HYPH</name>
<dbReference type="PANTHER" id="PTHR30349:SF64">
    <property type="entry name" value="PROPHAGE INTEGRASE INTD-RELATED"/>
    <property type="match status" value="1"/>
</dbReference>
<dbReference type="InterPro" id="IPR002104">
    <property type="entry name" value="Integrase_catalytic"/>
</dbReference>